<proteinExistence type="predicted"/>
<reference evidence="1 2" key="1">
    <citation type="journal article" date="2020" name="Mol. Biol. Evol.">
        <title>Distinct Expression and Methylation Patterns for Genes with Different Fates following a Single Whole-Genome Duplication in Flowering Plants.</title>
        <authorList>
            <person name="Shi T."/>
            <person name="Rahmani R.S."/>
            <person name="Gugger P.F."/>
            <person name="Wang M."/>
            <person name="Li H."/>
            <person name="Zhang Y."/>
            <person name="Li Z."/>
            <person name="Wang Q."/>
            <person name="Van de Peer Y."/>
            <person name="Marchal K."/>
            <person name="Chen J."/>
        </authorList>
    </citation>
    <scope>NUCLEOTIDE SEQUENCE [LARGE SCALE GENOMIC DNA]</scope>
    <source>
        <tissue evidence="1">Leaf</tissue>
    </source>
</reference>
<comment type="caution">
    <text evidence="1">The sequence shown here is derived from an EMBL/GenBank/DDBJ whole genome shotgun (WGS) entry which is preliminary data.</text>
</comment>
<dbReference type="AlphaFoldDB" id="A0A822Z2T9"/>
<protein>
    <submittedName>
        <fullName evidence="1">Uncharacterized protein</fullName>
    </submittedName>
</protein>
<organism evidence="1 2">
    <name type="scientific">Nelumbo nucifera</name>
    <name type="common">Sacred lotus</name>
    <dbReference type="NCBI Taxonomy" id="4432"/>
    <lineage>
        <taxon>Eukaryota</taxon>
        <taxon>Viridiplantae</taxon>
        <taxon>Streptophyta</taxon>
        <taxon>Embryophyta</taxon>
        <taxon>Tracheophyta</taxon>
        <taxon>Spermatophyta</taxon>
        <taxon>Magnoliopsida</taxon>
        <taxon>Proteales</taxon>
        <taxon>Nelumbonaceae</taxon>
        <taxon>Nelumbo</taxon>
    </lineage>
</organism>
<sequence>MAWKIQAKSGRRCVLVRECSASVSCEVRVTFDLFKTENKPQLCKKEEEEEEAIPRISAGVSPPMDNGQCSVFDGVGGFSGGEEKMRDGALGFFSYRGFDRIFLSCFA</sequence>
<name>A0A822Z2T9_NELNU</name>
<gene>
    <name evidence="1" type="ORF">HUJ06_006448</name>
</gene>
<evidence type="ECO:0000313" key="2">
    <source>
        <dbReference type="Proteomes" id="UP000607653"/>
    </source>
</evidence>
<keyword evidence="2" id="KW-1185">Reference proteome</keyword>
<evidence type="ECO:0000313" key="1">
    <source>
        <dbReference type="EMBL" id="DAD35808.1"/>
    </source>
</evidence>
<dbReference type="EMBL" id="DUZY01000004">
    <property type="protein sequence ID" value="DAD35808.1"/>
    <property type="molecule type" value="Genomic_DNA"/>
</dbReference>
<accession>A0A822Z2T9</accession>
<dbReference type="Proteomes" id="UP000607653">
    <property type="component" value="Unassembled WGS sequence"/>
</dbReference>